<keyword evidence="2" id="KW-1185">Reference proteome</keyword>
<proteinExistence type="predicted"/>
<protein>
    <recommendedName>
        <fullName evidence="3">HNH endonuclease</fullName>
    </recommendedName>
</protein>
<accession>K9Z5W5</accession>
<dbReference type="Proteomes" id="UP000010480">
    <property type="component" value="Chromosome"/>
</dbReference>
<evidence type="ECO:0000313" key="1">
    <source>
        <dbReference type="EMBL" id="AFZ53965.1"/>
    </source>
</evidence>
<dbReference type="eggNOG" id="COG1403">
    <property type="taxonomic scope" value="Bacteria"/>
</dbReference>
<dbReference type="EMBL" id="CP003947">
    <property type="protein sequence ID" value="AFZ53965.1"/>
    <property type="molecule type" value="Genomic_DNA"/>
</dbReference>
<organism evidence="1 2">
    <name type="scientific">Cyanobacterium aponinum (strain PCC 10605)</name>
    <dbReference type="NCBI Taxonomy" id="755178"/>
    <lineage>
        <taxon>Bacteria</taxon>
        <taxon>Bacillati</taxon>
        <taxon>Cyanobacteriota</taxon>
        <taxon>Cyanophyceae</taxon>
        <taxon>Oscillatoriophycideae</taxon>
        <taxon>Chroococcales</taxon>
        <taxon>Geminocystaceae</taxon>
        <taxon>Cyanobacterium</taxon>
    </lineage>
</organism>
<reference evidence="2" key="1">
    <citation type="journal article" date="2013" name="Proc. Natl. Acad. Sci. U.S.A.">
        <title>Improving the coverage of the cyanobacterial phylum using diversity-driven genome sequencing.</title>
        <authorList>
            <person name="Shih P.M."/>
            <person name="Wu D."/>
            <person name="Latifi A."/>
            <person name="Axen S.D."/>
            <person name="Fewer D.P."/>
            <person name="Talla E."/>
            <person name="Calteau A."/>
            <person name="Cai F."/>
            <person name="Tandeau de Marsac N."/>
            <person name="Rippka R."/>
            <person name="Herdman M."/>
            <person name="Sivonen K."/>
            <person name="Coursin T."/>
            <person name="Laurent T."/>
            <person name="Goodwin L."/>
            <person name="Nolan M."/>
            <person name="Davenport K.W."/>
            <person name="Han C.S."/>
            <person name="Rubin E.M."/>
            <person name="Eisen J.A."/>
            <person name="Woyke T."/>
            <person name="Gugger M."/>
            <person name="Kerfeld C.A."/>
        </authorList>
    </citation>
    <scope>NUCLEOTIDE SEQUENCE [LARGE SCALE GENOMIC DNA]</scope>
    <source>
        <strain evidence="2">PCC 10605</strain>
    </source>
</reference>
<dbReference type="PATRIC" id="fig|755178.3.peg.1977"/>
<dbReference type="HOGENOM" id="CLU_118536_0_0_3"/>
<sequence length="168" mass="19739">MGIAHLTKLNVGEPKIMCKLSIELVPQTCWFSNVRDHVDKKTWDLLRKDTYKKANYKCEICGGIGEKHPVECHEIWHYDDEKYIQTLMGLTALCPSCHQVKHIGLARVRGKEAEAKKHLAKVNNWSTLQVENYLAKVWSQWTQRSQFNWKLDLSWLEENFNIKVTEKR</sequence>
<name>K9Z5W5_CYAAP</name>
<gene>
    <name evidence="1" type="ordered locus">Cyan10605_1864</name>
</gene>
<evidence type="ECO:0008006" key="3">
    <source>
        <dbReference type="Google" id="ProtNLM"/>
    </source>
</evidence>
<dbReference type="KEGG" id="can:Cyan10605_1864"/>
<evidence type="ECO:0000313" key="2">
    <source>
        <dbReference type="Proteomes" id="UP000010480"/>
    </source>
</evidence>
<dbReference type="AlphaFoldDB" id="K9Z5W5"/>